<gene>
    <name evidence="1" type="ORF">Voc01_041450</name>
</gene>
<dbReference type="InterPro" id="IPR029060">
    <property type="entry name" value="PIN-like_dom_sf"/>
</dbReference>
<dbReference type="SUPFAM" id="SSF88723">
    <property type="entry name" value="PIN domain-like"/>
    <property type="match status" value="1"/>
</dbReference>
<comment type="caution">
    <text evidence="1">The sequence shown here is derived from an EMBL/GenBank/DDBJ whole genome shotgun (WGS) entry which is preliminary data.</text>
</comment>
<dbReference type="RefSeq" id="WP_203929156.1">
    <property type="nucleotide sequence ID" value="NZ_BOPH01000058.1"/>
</dbReference>
<sequence>MIGYVLDAAAMLRYGSSVELGQLLFGAVETDTVVALPLISLAEAYRRASEEQVALLDTLCGQPAVDVLTPDADDALALGGIAASVGDLNRAHAVVEAMRQRAVLLTPDADALRLELPEGWPVVEL</sequence>
<evidence type="ECO:0008006" key="3">
    <source>
        <dbReference type="Google" id="ProtNLM"/>
    </source>
</evidence>
<evidence type="ECO:0000313" key="1">
    <source>
        <dbReference type="EMBL" id="GIJ69228.1"/>
    </source>
</evidence>
<accession>A0A8J3ZUA2</accession>
<proteinExistence type="predicted"/>
<keyword evidence="2" id="KW-1185">Reference proteome</keyword>
<name>A0A8J3ZUA2_9ACTN</name>
<reference evidence="1" key="1">
    <citation type="submission" date="2021-01" db="EMBL/GenBank/DDBJ databases">
        <title>Whole genome shotgun sequence of Virgisporangium ochraceum NBRC 16418.</title>
        <authorList>
            <person name="Komaki H."/>
            <person name="Tamura T."/>
        </authorList>
    </citation>
    <scope>NUCLEOTIDE SEQUENCE</scope>
    <source>
        <strain evidence="1">NBRC 16418</strain>
    </source>
</reference>
<organism evidence="1 2">
    <name type="scientific">Virgisporangium ochraceum</name>
    <dbReference type="NCBI Taxonomy" id="65505"/>
    <lineage>
        <taxon>Bacteria</taxon>
        <taxon>Bacillati</taxon>
        <taxon>Actinomycetota</taxon>
        <taxon>Actinomycetes</taxon>
        <taxon>Micromonosporales</taxon>
        <taxon>Micromonosporaceae</taxon>
        <taxon>Virgisporangium</taxon>
    </lineage>
</organism>
<evidence type="ECO:0000313" key="2">
    <source>
        <dbReference type="Proteomes" id="UP000635606"/>
    </source>
</evidence>
<protein>
    <recommendedName>
        <fullName evidence="3">PIN domain-containing protein</fullName>
    </recommendedName>
</protein>
<dbReference type="AlphaFoldDB" id="A0A8J3ZUA2"/>
<dbReference type="Proteomes" id="UP000635606">
    <property type="component" value="Unassembled WGS sequence"/>
</dbReference>
<dbReference type="EMBL" id="BOPH01000058">
    <property type="protein sequence ID" value="GIJ69228.1"/>
    <property type="molecule type" value="Genomic_DNA"/>
</dbReference>